<proteinExistence type="predicted"/>
<name>A0A5B7F6E9_PORTR</name>
<dbReference type="EMBL" id="VSRR010005530">
    <property type="protein sequence ID" value="MPC42681.1"/>
    <property type="molecule type" value="Genomic_DNA"/>
</dbReference>
<reference evidence="1 2" key="1">
    <citation type="submission" date="2019-05" db="EMBL/GenBank/DDBJ databases">
        <title>Another draft genome of Portunus trituberculatus and its Hox gene families provides insights of decapod evolution.</title>
        <authorList>
            <person name="Jeong J.-H."/>
            <person name="Song I."/>
            <person name="Kim S."/>
            <person name="Choi T."/>
            <person name="Kim D."/>
            <person name="Ryu S."/>
            <person name="Kim W."/>
        </authorList>
    </citation>
    <scope>NUCLEOTIDE SEQUENCE [LARGE SCALE GENOMIC DNA]</scope>
    <source>
        <tissue evidence="1">Muscle</tissue>
    </source>
</reference>
<dbReference type="AlphaFoldDB" id="A0A5B7F6E9"/>
<protein>
    <submittedName>
        <fullName evidence="1">Uncharacterized protein</fullName>
    </submittedName>
</protein>
<keyword evidence="2" id="KW-1185">Reference proteome</keyword>
<accession>A0A5B7F6E9</accession>
<evidence type="ECO:0000313" key="1">
    <source>
        <dbReference type="EMBL" id="MPC42681.1"/>
    </source>
</evidence>
<dbReference type="Proteomes" id="UP000324222">
    <property type="component" value="Unassembled WGS sequence"/>
</dbReference>
<organism evidence="1 2">
    <name type="scientific">Portunus trituberculatus</name>
    <name type="common">Swimming crab</name>
    <name type="synonym">Neptunus trituberculatus</name>
    <dbReference type="NCBI Taxonomy" id="210409"/>
    <lineage>
        <taxon>Eukaryota</taxon>
        <taxon>Metazoa</taxon>
        <taxon>Ecdysozoa</taxon>
        <taxon>Arthropoda</taxon>
        <taxon>Crustacea</taxon>
        <taxon>Multicrustacea</taxon>
        <taxon>Malacostraca</taxon>
        <taxon>Eumalacostraca</taxon>
        <taxon>Eucarida</taxon>
        <taxon>Decapoda</taxon>
        <taxon>Pleocyemata</taxon>
        <taxon>Brachyura</taxon>
        <taxon>Eubrachyura</taxon>
        <taxon>Portunoidea</taxon>
        <taxon>Portunidae</taxon>
        <taxon>Portuninae</taxon>
        <taxon>Portunus</taxon>
    </lineage>
</organism>
<sequence>MRTIVTTITTTATTTTTTTTTTSHHHHHHYQHQRFFRSIFSCVTSIFPFLHCHHPPWRCCQGLAITRRRRGSTPLVNPEAAAPWRSFRASFKLTPPLPVTSPQEP</sequence>
<comment type="caution">
    <text evidence="1">The sequence shown here is derived from an EMBL/GenBank/DDBJ whole genome shotgun (WGS) entry which is preliminary data.</text>
</comment>
<gene>
    <name evidence="1" type="ORF">E2C01_036308</name>
</gene>
<evidence type="ECO:0000313" key="2">
    <source>
        <dbReference type="Proteomes" id="UP000324222"/>
    </source>
</evidence>